<comment type="caution">
    <text evidence="5">The sequence shown here is derived from an EMBL/GenBank/DDBJ whole genome shotgun (WGS) entry which is preliminary data.</text>
</comment>
<evidence type="ECO:0000256" key="3">
    <source>
        <dbReference type="SAM" id="SignalP"/>
    </source>
</evidence>
<dbReference type="PANTHER" id="PTHR24252">
    <property type="entry name" value="ACROSIN-RELATED"/>
    <property type="match status" value="1"/>
</dbReference>
<dbReference type="PANTHER" id="PTHR24252:SF7">
    <property type="entry name" value="HYALIN"/>
    <property type="match status" value="1"/>
</dbReference>
<feature type="signal peptide" evidence="3">
    <location>
        <begin position="1"/>
        <end position="21"/>
    </location>
</feature>
<protein>
    <submittedName>
        <fullName evidence="5">Ovochymase-2</fullName>
    </submittedName>
</protein>
<dbReference type="AlphaFoldDB" id="A0A1W0WLI3"/>
<feature type="compositionally biased region" description="Polar residues" evidence="2">
    <location>
        <begin position="51"/>
        <end position="62"/>
    </location>
</feature>
<dbReference type="InterPro" id="IPR009003">
    <property type="entry name" value="Peptidase_S1_PA"/>
</dbReference>
<evidence type="ECO:0000256" key="1">
    <source>
        <dbReference type="ARBA" id="ARBA00023157"/>
    </source>
</evidence>
<dbReference type="Pfam" id="PF00089">
    <property type="entry name" value="Trypsin"/>
    <property type="match status" value="1"/>
</dbReference>
<dbReference type="SMART" id="SM00020">
    <property type="entry name" value="Tryp_SPc"/>
    <property type="match status" value="1"/>
</dbReference>
<dbReference type="Proteomes" id="UP000192578">
    <property type="component" value="Unassembled WGS sequence"/>
</dbReference>
<dbReference type="CDD" id="cd00190">
    <property type="entry name" value="Tryp_SPc"/>
    <property type="match status" value="1"/>
</dbReference>
<organism evidence="5 6">
    <name type="scientific">Hypsibius exemplaris</name>
    <name type="common">Freshwater tardigrade</name>
    <dbReference type="NCBI Taxonomy" id="2072580"/>
    <lineage>
        <taxon>Eukaryota</taxon>
        <taxon>Metazoa</taxon>
        <taxon>Ecdysozoa</taxon>
        <taxon>Tardigrada</taxon>
        <taxon>Eutardigrada</taxon>
        <taxon>Parachela</taxon>
        <taxon>Hypsibioidea</taxon>
        <taxon>Hypsibiidae</taxon>
        <taxon>Hypsibius</taxon>
    </lineage>
</organism>
<evidence type="ECO:0000256" key="2">
    <source>
        <dbReference type="SAM" id="MobiDB-lite"/>
    </source>
</evidence>
<dbReference type="FunFam" id="2.40.10.10:FF:000068">
    <property type="entry name" value="transmembrane protease serine 2"/>
    <property type="match status" value="1"/>
</dbReference>
<evidence type="ECO:0000259" key="4">
    <source>
        <dbReference type="PROSITE" id="PS50240"/>
    </source>
</evidence>
<dbReference type="InterPro" id="IPR001314">
    <property type="entry name" value="Peptidase_S1A"/>
</dbReference>
<sequence length="508" mass="55501">MRFSYSAVFLLLLGLIDRILCVLPQFGAPPAIPGLAESRQFNFGFGAGPQNGPNNRPFNQFNMPRPQRGPLRPQQQQQQQRPQVQKTPLIGNAGVFQLAVDHFPELQDEVAVDNTLNNTLPGVLSGNVVVHTDPVNKVEIDVTVAPLPPQGSSCRPNKNPDVDGVCSNVFDVVISRRCSKFRTGKSDHCRSNEVCCFKLSTDDAVPDIAFDQVPCGLRRTPELAQRELQRIADEENLDSIPMRILGGLEAFQNEICWQAAILVDGKYVCGGTVINSKHVITAGHCLNDVESVKQVQVLTGARDLKNQGRCAETFAASDIFFNDNYDPRSLVMDMVIIELATPITNTNCTCKICLPDGTEDMEATGKLDCIVTGYGTTKPGMSVSDVGPLNIGNVSVVVDQPNEHRCSERLHLSPQIPKKFLLDESMICAIGDNPVKVTDTCDLDGGSPLVCRMKPDALDIYTLVGLSSWGLPCGSNVVNDPAGREVRIPTVYAHIRPAMKWIDLKTRI</sequence>
<dbReference type="PROSITE" id="PS00134">
    <property type="entry name" value="TRYPSIN_HIS"/>
    <property type="match status" value="1"/>
</dbReference>
<evidence type="ECO:0000313" key="6">
    <source>
        <dbReference type="Proteomes" id="UP000192578"/>
    </source>
</evidence>
<dbReference type="GO" id="GO:0006508">
    <property type="term" value="P:proteolysis"/>
    <property type="evidence" value="ECO:0007669"/>
    <property type="project" value="InterPro"/>
</dbReference>
<dbReference type="InterPro" id="IPR001254">
    <property type="entry name" value="Trypsin_dom"/>
</dbReference>
<feature type="region of interest" description="Disordered" evidence="2">
    <location>
        <begin position="43"/>
        <end position="85"/>
    </location>
</feature>
<accession>A0A1W0WLI3</accession>
<dbReference type="GO" id="GO:0004252">
    <property type="term" value="F:serine-type endopeptidase activity"/>
    <property type="evidence" value="ECO:0007669"/>
    <property type="project" value="InterPro"/>
</dbReference>
<dbReference type="Gene3D" id="2.40.10.10">
    <property type="entry name" value="Trypsin-like serine proteases"/>
    <property type="match status" value="1"/>
</dbReference>
<evidence type="ECO:0000313" key="5">
    <source>
        <dbReference type="EMBL" id="OQV15983.1"/>
    </source>
</evidence>
<dbReference type="OrthoDB" id="6261922at2759"/>
<reference evidence="6" key="1">
    <citation type="submission" date="2017-01" db="EMBL/GenBank/DDBJ databases">
        <title>Comparative genomics of anhydrobiosis in the tardigrade Hypsibius dujardini.</title>
        <authorList>
            <person name="Yoshida Y."/>
            <person name="Koutsovoulos G."/>
            <person name="Laetsch D."/>
            <person name="Stevens L."/>
            <person name="Kumar S."/>
            <person name="Horikawa D."/>
            <person name="Ishino K."/>
            <person name="Komine S."/>
            <person name="Tomita M."/>
            <person name="Blaxter M."/>
            <person name="Arakawa K."/>
        </authorList>
    </citation>
    <scope>NUCLEOTIDE SEQUENCE [LARGE SCALE GENOMIC DNA]</scope>
    <source>
        <strain evidence="6">Z151</strain>
    </source>
</reference>
<feature type="compositionally biased region" description="Low complexity" evidence="2">
    <location>
        <begin position="64"/>
        <end position="85"/>
    </location>
</feature>
<name>A0A1W0WLI3_HYPEX</name>
<feature type="domain" description="Peptidase S1" evidence="4">
    <location>
        <begin position="244"/>
        <end position="507"/>
    </location>
</feature>
<feature type="chain" id="PRO_5012980853" evidence="3">
    <location>
        <begin position="22"/>
        <end position="508"/>
    </location>
</feature>
<keyword evidence="6" id="KW-1185">Reference proteome</keyword>
<keyword evidence="1" id="KW-1015">Disulfide bond</keyword>
<proteinExistence type="predicted"/>
<dbReference type="PRINTS" id="PR00722">
    <property type="entry name" value="CHYMOTRYPSIN"/>
</dbReference>
<dbReference type="SUPFAM" id="SSF50494">
    <property type="entry name" value="Trypsin-like serine proteases"/>
    <property type="match status" value="1"/>
</dbReference>
<dbReference type="EMBL" id="MTYJ01000080">
    <property type="protein sequence ID" value="OQV15983.1"/>
    <property type="molecule type" value="Genomic_DNA"/>
</dbReference>
<gene>
    <name evidence="5" type="ORF">BV898_09904</name>
</gene>
<dbReference type="PROSITE" id="PS50240">
    <property type="entry name" value="TRYPSIN_DOM"/>
    <property type="match status" value="1"/>
</dbReference>
<dbReference type="InterPro" id="IPR018114">
    <property type="entry name" value="TRYPSIN_HIS"/>
</dbReference>
<keyword evidence="3" id="KW-0732">Signal</keyword>
<dbReference type="InterPro" id="IPR043504">
    <property type="entry name" value="Peptidase_S1_PA_chymotrypsin"/>
</dbReference>